<protein>
    <submittedName>
        <fullName evidence="6">Rapid alkalinization factor</fullName>
    </submittedName>
</protein>
<comment type="caution">
    <text evidence="6">The sequence shown here is derived from an EMBL/GenBank/DDBJ whole genome shotgun (WGS) entry which is preliminary data.</text>
</comment>
<dbReference type="PANTHER" id="PTHR33136">
    <property type="entry name" value="RAPID ALKALINIZATION FACTOR-LIKE"/>
    <property type="match status" value="1"/>
</dbReference>
<evidence type="ECO:0000256" key="5">
    <source>
        <dbReference type="SAM" id="SignalP"/>
    </source>
</evidence>
<dbReference type="EMBL" id="NCVQ01000001">
    <property type="protein sequence ID" value="PWZ56405.1"/>
    <property type="molecule type" value="Genomic_DNA"/>
</dbReference>
<dbReference type="GO" id="GO:0005179">
    <property type="term" value="F:hormone activity"/>
    <property type="evidence" value="ECO:0007669"/>
    <property type="project" value="UniProtKB-KW"/>
</dbReference>
<keyword evidence="2" id="KW-0372">Hormone</keyword>
<reference evidence="6" key="1">
    <citation type="journal article" date="2018" name="Nat. Genet.">
        <title>Extensive intraspecific gene order and gene structural variations between Mo17 and other maize genomes.</title>
        <authorList>
            <person name="Sun S."/>
            <person name="Zhou Y."/>
            <person name="Chen J."/>
            <person name="Shi J."/>
            <person name="Zhao H."/>
            <person name="Zhao H."/>
            <person name="Song W."/>
            <person name="Zhang M."/>
            <person name="Cui Y."/>
            <person name="Dong X."/>
            <person name="Liu H."/>
            <person name="Ma X."/>
            <person name="Jiao Y."/>
            <person name="Wang B."/>
            <person name="Wei X."/>
            <person name="Stein J.C."/>
            <person name="Glaubitz J.C."/>
            <person name="Lu F."/>
            <person name="Yu G."/>
            <person name="Liang C."/>
            <person name="Fengler K."/>
            <person name="Li B."/>
            <person name="Rafalski A."/>
            <person name="Schnable P.S."/>
            <person name="Ware D.H."/>
            <person name="Buckler E.S."/>
            <person name="Lai J."/>
        </authorList>
    </citation>
    <scope>NUCLEOTIDE SEQUENCE [LARGE SCALE GENOMIC DNA]</scope>
    <source>
        <tissue evidence="6">Seedling</tissue>
    </source>
</reference>
<keyword evidence="4" id="KW-1015">Disulfide bond</keyword>
<dbReference type="ExpressionAtlas" id="A0A317YCN2">
    <property type="expression patterns" value="baseline"/>
</dbReference>
<organism evidence="6">
    <name type="scientific">Zea mays</name>
    <name type="common">Maize</name>
    <dbReference type="NCBI Taxonomy" id="4577"/>
    <lineage>
        <taxon>Eukaryota</taxon>
        <taxon>Viridiplantae</taxon>
        <taxon>Streptophyta</taxon>
        <taxon>Embryophyta</taxon>
        <taxon>Tracheophyta</taxon>
        <taxon>Spermatophyta</taxon>
        <taxon>Magnoliopsida</taxon>
        <taxon>Liliopsida</taxon>
        <taxon>Poales</taxon>
        <taxon>Poaceae</taxon>
        <taxon>PACMAD clade</taxon>
        <taxon>Panicoideae</taxon>
        <taxon>Andropogonodae</taxon>
        <taxon>Andropogoneae</taxon>
        <taxon>Tripsacinae</taxon>
        <taxon>Zea</taxon>
    </lineage>
</organism>
<gene>
    <name evidence="6" type="primary">RALF_4</name>
    <name evidence="6" type="ORF">Zm00014a_009128</name>
</gene>
<dbReference type="Pfam" id="PF05498">
    <property type="entry name" value="RALF"/>
    <property type="match status" value="1"/>
</dbReference>
<evidence type="ECO:0000256" key="2">
    <source>
        <dbReference type="ARBA" id="ARBA00022702"/>
    </source>
</evidence>
<feature type="signal peptide" evidence="5">
    <location>
        <begin position="1"/>
        <end position="25"/>
    </location>
</feature>
<dbReference type="Proteomes" id="UP000251960">
    <property type="component" value="Chromosome 1"/>
</dbReference>
<dbReference type="InterPro" id="IPR008801">
    <property type="entry name" value="RALF"/>
</dbReference>
<comment type="similarity">
    <text evidence="1">Belongs to the plant rapid alkalinization factor (RALF) family.</text>
</comment>
<sequence>MTSARHALLLAAAMSALAVSSGATASELMVSTIHARVAAEWAWPGAGAGASSDDSCWGSPEECPVYYGVDAEGGAATRGRMRLQLYYDVDTAASLLPTAQYISYSALMPDSVPCSVPGASYYNCQPGAEANPYTRGCSAINQCRE</sequence>
<dbReference type="PANTHER" id="PTHR33136:SF58">
    <property type="entry name" value="OS03G0345000 PROTEIN"/>
    <property type="match status" value="1"/>
</dbReference>
<evidence type="ECO:0000256" key="4">
    <source>
        <dbReference type="ARBA" id="ARBA00023157"/>
    </source>
</evidence>
<keyword evidence="3 5" id="KW-0732">Signal</keyword>
<accession>A0A317YCN2</accession>
<evidence type="ECO:0000256" key="1">
    <source>
        <dbReference type="ARBA" id="ARBA00009178"/>
    </source>
</evidence>
<dbReference type="AlphaFoldDB" id="A0A317YCN2"/>
<feature type="chain" id="PRO_5016282700" evidence="5">
    <location>
        <begin position="26"/>
        <end position="145"/>
    </location>
</feature>
<name>A0A317YCN2_MAIZE</name>
<proteinExistence type="inferred from homology"/>
<evidence type="ECO:0000313" key="6">
    <source>
        <dbReference type="EMBL" id="PWZ56405.1"/>
    </source>
</evidence>
<evidence type="ECO:0000256" key="3">
    <source>
        <dbReference type="ARBA" id="ARBA00022729"/>
    </source>
</evidence>